<evidence type="ECO:0000313" key="12">
    <source>
        <dbReference type="EMBL" id="AJR09601.1"/>
    </source>
</evidence>
<dbReference type="KEGG" id="pgb:H744_2c2950"/>
<dbReference type="Proteomes" id="UP000032303">
    <property type="component" value="Chromosome 2"/>
</dbReference>
<evidence type="ECO:0000256" key="11">
    <source>
        <dbReference type="HAMAP-Rule" id="MF_00468"/>
    </source>
</evidence>
<keyword evidence="10 11" id="KW-0198">Cysteine biosynthesis</keyword>
<dbReference type="GO" id="GO:0000103">
    <property type="term" value="P:sulfate assimilation"/>
    <property type="evidence" value="ECO:0007669"/>
    <property type="project" value="InterPro"/>
</dbReference>
<evidence type="ECO:0000313" key="13">
    <source>
        <dbReference type="Proteomes" id="UP000032303"/>
    </source>
</evidence>
<dbReference type="GO" id="GO:0005886">
    <property type="term" value="C:plasma membrane"/>
    <property type="evidence" value="ECO:0007669"/>
    <property type="project" value="UniProtKB-SubCell"/>
</dbReference>
<keyword evidence="3 11" id="KW-1003">Cell membrane</keyword>
<evidence type="ECO:0000256" key="5">
    <source>
        <dbReference type="ARBA" id="ARBA00022605"/>
    </source>
</evidence>
<dbReference type="PATRIC" id="fig|658445.3.peg.5001"/>
<organism evidence="12 13">
    <name type="scientific">Photobacterium gaetbulicola Gung47</name>
    <dbReference type="NCBI Taxonomy" id="658445"/>
    <lineage>
        <taxon>Bacteria</taxon>
        <taxon>Pseudomonadati</taxon>
        <taxon>Pseudomonadota</taxon>
        <taxon>Gammaproteobacteria</taxon>
        <taxon>Vibrionales</taxon>
        <taxon>Vibrionaceae</taxon>
        <taxon>Photobacterium</taxon>
    </lineage>
</organism>
<dbReference type="AlphaFoldDB" id="A0A0C5WD11"/>
<dbReference type="InterPro" id="IPR059112">
    <property type="entry name" value="CysZ/EI24"/>
</dbReference>
<dbReference type="Pfam" id="PF07264">
    <property type="entry name" value="EI24"/>
    <property type="match status" value="1"/>
</dbReference>
<evidence type="ECO:0000256" key="2">
    <source>
        <dbReference type="ARBA" id="ARBA00022448"/>
    </source>
</evidence>
<gene>
    <name evidence="11" type="primary">cysZ</name>
    <name evidence="12" type="ORF">H744_2c2950</name>
</gene>
<evidence type="ECO:0000256" key="1">
    <source>
        <dbReference type="ARBA" id="ARBA00004141"/>
    </source>
</evidence>
<reference evidence="12 13" key="1">
    <citation type="submission" date="2013-05" db="EMBL/GenBank/DDBJ databases">
        <title>Complete genome sequence of the lipase-producing bacterium Photobacterium gaetbulicola Gung47.</title>
        <authorList>
            <person name="Kim Y.-O."/>
        </authorList>
    </citation>
    <scope>NUCLEOTIDE SEQUENCE [LARGE SCALE GENOMIC DNA]</scope>
    <source>
        <strain evidence="12 13">Gung47</strain>
    </source>
</reference>
<proteinExistence type="inferred from homology"/>
<evidence type="ECO:0000256" key="4">
    <source>
        <dbReference type="ARBA" id="ARBA00022519"/>
    </source>
</evidence>
<feature type="transmembrane region" description="Helical" evidence="11">
    <location>
        <begin position="36"/>
        <end position="56"/>
    </location>
</feature>
<dbReference type="GO" id="GO:0019344">
    <property type="term" value="P:cysteine biosynthetic process"/>
    <property type="evidence" value="ECO:0007669"/>
    <property type="project" value="UniProtKB-UniRule"/>
</dbReference>
<comment type="similarity">
    <text evidence="11">Belongs to the CysZ family.</text>
</comment>
<dbReference type="STRING" id="658445.H744_2c2950"/>
<keyword evidence="4 11" id="KW-0997">Cell inner membrane</keyword>
<evidence type="ECO:0000256" key="8">
    <source>
        <dbReference type="ARBA" id="ARBA00023032"/>
    </source>
</evidence>
<dbReference type="HAMAP" id="MF_00468">
    <property type="entry name" value="CysZ"/>
    <property type="match status" value="1"/>
</dbReference>
<keyword evidence="2 11" id="KW-0813">Transport</keyword>
<evidence type="ECO:0000256" key="9">
    <source>
        <dbReference type="ARBA" id="ARBA00023136"/>
    </source>
</evidence>
<keyword evidence="5 11" id="KW-0028">Amino-acid biosynthesis</keyword>
<feature type="transmembrane region" description="Helical" evidence="11">
    <location>
        <begin position="76"/>
        <end position="97"/>
    </location>
</feature>
<sequence>MQSPRQPTPQRSAPLSGAGYFFRGISLATQPGTRRFVLFPLLINIVLFGTAFGLVLSQLGTWIDGWMSQLPSWLDWLSYLLWPLLAIATLVTFSYLFSTIANWIAAPFNGLLAEHLEAKLTGQKAPDTGITGVMKDLPRIMHREWVKLKYYLPKAIGLFILLWIPAIGQTIGPVLWFLFSAWMMSIQYADYPFDNHKVPFPAMRDALKTKRGTSLSFGSLVMLFTMTPVLNLFVMPVAVCGATAMWVDHYREQHRNY</sequence>
<name>A0A0C5WD11_9GAMM</name>
<evidence type="ECO:0000256" key="10">
    <source>
        <dbReference type="ARBA" id="ARBA00023192"/>
    </source>
</evidence>
<dbReference type="InterPro" id="IPR022985">
    <property type="entry name" value="Sulfate_CysZ"/>
</dbReference>
<dbReference type="InterPro" id="IPR050480">
    <property type="entry name" value="CysZ-like"/>
</dbReference>
<keyword evidence="7 11" id="KW-1133">Transmembrane helix</keyword>
<keyword evidence="9 11" id="KW-0472">Membrane</keyword>
<accession>A0A0C5WD11</accession>
<feature type="transmembrane region" description="Helical" evidence="11">
    <location>
        <begin position="150"/>
        <end position="168"/>
    </location>
</feature>
<dbReference type="PANTHER" id="PTHR37468">
    <property type="entry name" value="SULFATE TRANSPORTER CYSZ"/>
    <property type="match status" value="1"/>
</dbReference>
<comment type="subcellular location">
    <subcellularLocation>
        <location evidence="11">Cell inner membrane</location>
        <topology evidence="11">Multi-pass membrane protein</topology>
    </subcellularLocation>
    <subcellularLocation>
        <location evidence="1">Membrane</location>
        <topology evidence="1">Multi-pass membrane protein</topology>
    </subcellularLocation>
</comment>
<evidence type="ECO:0000256" key="3">
    <source>
        <dbReference type="ARBA" id="ARBA00022475"/>
    </source>
</evidence>
<keyword evidence="8 11" id="KW-0764">Sulfate transport</keyword>
<evidence type="ECO:0000256" key="6">
    <source>
        <dbReference type="ARBA" id="ARBA00022692"/>
    </source>
</evidence>
<dbReference type="EMBL" id="CP005974">
    <property type="protein sequence ID" value="AJR09601.1"/>
    <property type="molecule type" value="Genomic_DNA"/>
</dbReference>
<keyword evidence="6 11" id="KW-0812">Transmembrane</keyword>
<dbReference type="OrthoDB" id="5292355at2"/>
<protein>
    <recommendedName>
        <fullName evidence="11">Sulfate transporter CysZ</fullName>
    </recommendedName>
</protein>
<comment type="function">
    <text evidence="11">High affinity, high specificity proton-dependent sulfate transporter, which mediates sulfate uptake. Provides the sulfur source for the cysteine synthesis pathway.</text>
</comment>
<evidence type="ECO:0000256" key="7">
    <source>
        <dbReference type="ARBA" id="ARBA00022989"/>
    </source>
</evidence>
<dbReference type="NCBIfam" id="NF003433">
    <property type="entry name" value="PRK04949.1"/>
    <property type="match status" value="1"/>
</dbReference>
<dbReference type="HOGENOM" id="CLU_070331_1_0_6"/>
<dbReference type="PANTHER" id="PTHR37468:SF1">
    <property type="entry name" value="SULFATE TRANSPORTER CYSZ"/>
    <property type="match status" value="1"/>
</dbReference>
<dbReference type="GO" id="GO:0009675">
    <property type="term" value="F:high-affinity sulfate:proton symporter activity"/>
    <property type="evidence" value="ECO:0007669"/>
    <property type="project" value="TreeGrafter"/>
</dbReference>
<feature type="transmembrane region" description="Helical" evidence="11">
    <location>
        <begin position="214"/>
        <end position="247"/>
    </location>
</feature>
<keyword evidence="13" id="KW-1185">Reference proteome</keyword>